<comment type="caution">
    <text evidence="2">The sequence shown here is derived from an EMBL/GenBank/DDBJ whole genome shotgun (WGS) entry which is preliminary data.</text>
</comment>
<protein>
    <submittedName>
        <fullName evidence="2">Uncharacterized protein</fullName>
    </submittedName>
</protein>
<name>A0AAW0V7V3_SCYPA</name>
<proteinExistence type="predicted"/>
<accession>A0AAW0V7V3</accession>
<organism evidence="2 3">
    <name type="scientific">Scylla paramamosain</name>
    <name type="common">Mud crab</name>
    <dbReference type="NCBI Taxonomy" id="85552"/>
    <lineage>
        <taxon>Eukaryota</taxon>
        <taxon>Metazoa</taxon>
        <taxon>Ecdysozoa</taxon>
        <taxon>Arthropoda</taxon>
        <taxon>Crustacea</taxon>
        <taxon>Multicrustacea</taxon>
        <taxon>Malacostraca</taxon>
        <taxon>Eumalacostraca</taxon>
        <taxon>Eucarida</taxon>
        <taxon>Decapoda</taxon>
        <taxon>Pleocyemata</taxon>
        <taxon>Brachyura</taxon>
        <taxon>Eubrachyura</taxon>
        <taxon>Portunoidea</taxon>
        <taxon>Portunidae</taxon>
        <taxon>Portuninae</taxon>
        <taxon>Scylla</taxon>
    </lineage>
</organism>
<evidence type="ECO:0000313" key="3">
    <source>
        <dbReference type="Proteomes" id="UP001487740"/>
    </source>
</evidence>
<evidence type="ECO:0000313" key="2">
    <source>
        <dbReference type="EMBL" id="KAK8407250.1"/>
    </source>
</evidence>
<feature type="compositionally biased region" description="Acidic residues" evidence="1">
    <location>
        <begin position="137"/>
        <end position="147"/>
    </location>
</feature>
<evidence type="ECO:0000256" key="1">
    <source>
        <dbReference type="SAM" id="MobiDB-lite"/>
    </source>
</evidence>
<keyword evidence="3" id="KW-1185">Reference proteome</keyword>
<dbReference type="AlphaFoldDB" id="A0AAW0V7V3"/>
<feature type="region of interest" description="Disordered" evidence="1">
    <location>
        <begin position="133"/>
        <end position="175"/>
    </location>
</feature>
<gene>
    <name evidence="2" type="ORF">O3P69_002065</name>
</gene>
<feature type="compositionally biased region" description="Basic and acidic residues" evidence="1">
    <location>
        <begin position="148"/>
        <end position="161"/>
    </location>
</feature>
<sequence length="236" mass="26150">MYTRRPSLCHTLGQQRLASNDANFVGNMKPVAQRGCGVPLKTIIERVAGSGSIRGMRMPVRDDQTWMTVEGRTLLPCGVWQVGEFKIPVTPYSSRPTAADTYSAKPSEENYKRITGEGAATPSPALTAGWQHVGSGMEEEEEEEEEEKGQAKTGGEDDGRMRGVGGGWDDGWSTPRREHKAYEREEALVKVWVAGDEMMDGGERLDGHRKTTEHKMRTSIIKRVDPYESVCSGYII</sequence>
<reference evidence="2 3" key="1">
    <citation type="submission" date="2023-03" db="EMBL/GenBank/DDBJ databases">
        <title>High-quality genome of Scylla paramamosain provides insights in environmental adaptation.</title>
        <authorList>
            <person name="Zhang L."/>
        </authorList>
    </citation>
    <scope>NUCLEOTIDE SEQUENCE [LARGE SCALE GENOMIC DNA]</scope>
    <source>
        <strain evidence="2">LZ_2023a</strain>
        <tissue evidence="2">Muscle</tissue>
    </source>
</reference>
<dbReference type="Proteomes" id="UP001487740">
    <property type="component" value="Unassembled WGS sequence"/>
</dbReference>
<dbReference type="EMBL" id="JARAKH010000001">
    <property type="protein sequence ID" value="KAK8407250.1"/>
    <property type="molecule type" value="Genomic_DNA"/>
</dbReference>